<accession>A0ABY7LX50</accession>
<evidence type="ECO:0000313" key="3">
    <source>
        <dbReference type="Proteomes" id="UP001211005"/>
    </source>
</evidence>
<keyword evidence="1" id="KW-1133">Transmembrane helix</keyword>
<protein>
    <recommendedName>
        <fullName evidence="4">Peptidase M50 domain-containing protein</fullName>
    </recommendedName>
</protein>
<sequence length="79" mass="8400">MKTLRIIGSLLIGGLAGGLGARYGMHVAQGVPWSGGQKLALLLLPAVWLLAVLAHELGHVLLGQLNGFRFRWLAVGPFM</sequence>
<keyword evidence="1" id="KW-0812">Transmembrane</keyword>
<dbReference type="Proteomes" id="UP001211005">
    <property type="component" value="Plasmid unnamed1"/>
</dbReference>
<reference evidence="2 3" key="1">
    <citation type="submission" date="2022-12" db="EMBL/GenBank/DDBJ databases">
        <title>Hymenobacter canadensis sp. nov. isolated from lake water of the Cambridge Bay, Canada.</title>
        <authorList>
            <person name="Kim W.H."/>
            <person name="Lee Y.M."/>
        </authorList>
    </citation>
    <scope>NUCLEOTIDE SEQUENCE [LARGE SCALE GENOMIC DNA]</scope>
    <source>
        <strain evidence="2 3">PAMC 29467</strain>
        <plasmid evidence="2 3">unnamed1</plasmid>
    </source>
</reference>
<evidence type="ECO:0000256" key="1">
    <source>
        <dbReference type="SAM" id="Phobius"/>
    </source>
</evidence>
<feature type="transmembrane region" description="Helical" evidence="1">
    <location>
        <begin position="39"/>
        <end position="62"/>
    </location>
</feature>
<keyword evidence="2" id="KW-0614">Plasmid</keyword>
<keyword evidence="3" id="KW-1185">Reference proteome</keyword>
<dbReference type="EMBL" id="CP114768">
    <property type="protein sequence ID" value="WBA44169.1"/>
    <property type="molecule type" value="Genomic_DNA"/>
</dbReference>
<proteinExistence type="predicted"/>
<evidence type="ECO:0008006" key="4">
    <source>
        <dbReference type="Google" id="ProtNLM"/>
    </source>
</evidence>
<organism evidence="2 3">
    <name type="scientific">Hymenobacter canadensis</name>
    <dbReference type="NCBI Taxonomy" id="2999067"/>
    <lineage>
        <taxon>Bacteria</taxon>
        <taxon>Pseudomonadati</taxon>
        <taxon>Bacteroidota</taxon>
        <taxon>Cytophagia</taxon>
        <taxon>Cytophagales</taxon>
        <taxon>Hymenobacteraceae</taxon>
        <taxon>Hymenobacter</taxon>
    </lineage>
</organism>
<geneLocation type="plasmid" evidence="2 3">
    <name>unnamed1</name>
</geneLocation>
<keyword evidence="1" id="KW-0472">Membrane</keyword>
<dbReference type="RefSeq" id="WP_269562201.1">
    <property type="nucleotide sequence ID" value="NZ_CP114768.1"/>
</dbReference>
<gene>
    <name evidence="2" type="ORF">O3303_19985</name>
</gene>
<name>A0ABY7LX50_9BACT</name>
<evidence type="ECO:0000313" key="2">
    <source>
        <dbReference type="EMBL" id="WBA44169.1"/>
    </source>
</evidence>